<evidence type="ECO:0000313" key="5">
    <source>
        <dbReference type="EMBL" id="SDF33433.1"/>
    </source>
</evidence>
<evidence type="ECO:0000256" key="3">
    <source>
        <dbReference type="ARBA" id="ARBA00022840"/>
    </source>
</evidence>
<dbReference type="OrthoDB" id="9802264at2"/>
<dbReference type="GO" id="GO:0005524">
    <property type="term" value="F:ATP binding"/>
    <property type="evidence" value="ECO:0007669"/>
    <property type="project" value="UniProtKB-KW"/>
</dbReference>
<dbReference type="EMBL" id="FNAV01000017">
    <property type="protein sequence ID" value="SDF33433.1"/>
    <property type="molecule type" value="Genomic_DNA"/>
</dbReference>
<dbReference type="Gene3D" id="2.40.50.100">
    <property type="match status" value="1"/>
</dbReference>
<dbReference type="GO" id="GO:0016887">
    <property type="term" value="F:ATP hydrolysis activity"/>
    <property type="evidence" value="ECO:0007669"/>
    <property type="project" value="InterPro"/>
</dbReference>
<dbReference type="InterPro" id="IPR013611">
    <property type="entry name" value="Transp-assoc_OB_typ2"/>
</dbReference>
<dbReference type="InterPro" id="IPR008995">
    <property type="entry name" value="Mo/tungstate-bd_C_term_dom"/>
</dbReference>
<evidence type="ECO:0000256" key="2">
    <source>
        <dbReference type="ARBA" id="ARBA00022741"/>
    </source>
</evidence>
<dbReference type="InterPro" id="IPR003593">
    <property type="entry name" value="AAA+_ATPase"/>
</dbReference>
<dbReference type="InterPro" id="IPR003439">
    <property type="entry name" value="ABC_transporter-like_ATP-bd"/>
</dbReference>
<dbReference type="Proteomes" id="UP000198994">
    <property type="component" value="Unassembled WGS sequence"/>
</dbReference>
<dbReference type="RefSeq" id="WP_089962962.1">
    <property type="nucleotide sequence ID" value="NZ_FNAV01000017.1"/>
</dbReference>
<dbReference type="PROSITE" id="PS50893">
    <property type="entry name" value="ABC_TRANSPORTER_2"/>
    <property type="match status" value="1"/>
</dbReference>
<proteinExistence type="predicted"/>
<reference evidence="6" key="1">
    <citation type="submission" date="2016-10" db="EMBL/GenBank/DDBJ databases">
        <authorList>
            <person name="Varghese N."/>
            <person name="Submissions S."/>
        </authorList>
    </citation>
    <scope>NUCLEOTIDE SEQUENCE [LARGE SCALE GENOMIC DNA]</scope>
    <source>
        <strain evidence="6">DSM 10146</strain>
    </source>
</reference>
<dbReference type="GO" id="GO:0043190">
    <property type="term" value="C:ATP-binding cassette (ABC) transporter complex"/>
    <property type="evidence" value="ECO:0007669"/>
    <property type="project" value="InterPro"/>
</dbReference>
<dbReference type="PANTHER" id="PTHR42781:SF4">
    <property type="entry name" value="SPERMIDINE_PUTRESCINE IMPORT ATP-BINDING PROTEIN POTA"/>
    <property type="match status" value="1"/>
</dbReference>
<dbReference type="FunFam" id="3.40.50.300:FF:000425">
    <property type="entry name" value="Probable ABC transporter, ATP-binding subunit"/>
    <property type="match status" value="1"/>
</dbReference>
<dbReference type="InterPro" id="IPR027417">
    <property type="entry name" value="P-loop_NTPase"/>
</dbReference>
<evidence type="ECO:0000259" key="4">
    <source>
        <dbReference type="PROSITE" id="PS50893"/>
    </source>
</evidence>
<keyword evidence="1" id="KW-0813">Transport</keyword>
<dbReference type="Pfam" id="PF08402">
    <property type="entry name" value="TOBE_2"/>
    <property type="match status" value="1"/>
</dbReference>
<keyword evidence="2" id="KW-0547">Nucleotide-binding</keyword>
<dbReference type="GO" id="GO:0015697">
    <property type="term" value="P:quaternary ammonium group transport"/>
    <property type="evidence" value="ECO:0007669"/>
    <property type="project" value="UniProtKB-ARBA"/>
</dbReference>
<keyword evidence="6" id="KW-1185">Reference proteome</keyword>
<dbReference type="SMART" id="SM00382">
    <property type="entry name" value="AAA"/>
    <property type="match status" value="1"/>
</dbReference>
<accession>A0A1G7K858</accession>
<gene>
    <name evidence="5" type="ORF">SAMN04488105_11798</name>
</gene>
<dbReference type="PROSITE" id="PS00211">
    <property type="entry name" value="ABC_TRANSPORTER_1"/>
    <property type="match status" value="1"/>
</dbReference>
<keyword evidence="3 5" id="KW-0067">ATP-binding</keyword>
<dbReference type="GO" id="GO:0022857">
    <property type="term" value="F:transmembrane transporter activity"/>
    <property type="evidence" value="ECO:0007669"/>
    <property type="project" value="InterPro"/>
</dbReference>
<feature type="domain" description="ABC transporter" evidence="4">
    <location>
        <begin position="27"/>
        <end position="257"/>
    </location>
</feature>
<dbReference type="STRING" id="282683.SAMN04488105_11798"/>
<dbReference type="InterPro" id="IPR050093">
    <property type="entry name" value="ABC_SmlMolc_Importer"/>
</dbReference>
<dbReference type="Gene3D" id="3.40.50.300">
    <property type="entry name" value="P-loop containing nucleotide triphosphate hydrolases"/>
    <property type="match status" value="1"/>
</dbReference>
<dbReference type="SUPFAM" id="SSF52540">
    <property type="entry name" value="P-loop containing nucleoside triphosphate hydrolases"/>
    <property type="match status" value="1"/>
</dbReference>
<organism evidence="5 6">
    <name type="scientific">Salipiger thiooxidans</name>
    <dbReference type="NCBI Taxonomy" id="282683"/>
    <lineage>
        <taxon>Bacteria</taxon>
        <taxon>Pseudomonadati</taxon>
        <taxon>Pseudomonadota</taxon>
        <taxon>Alphaproteobacteria</taxon>
        <taxon>Rhodobacterales</taxon>
        <taxon>Roseobacteraceae</taxon>
        <taxon>Salipiger</taxon>
    </lineage>
</organism>
<dbReference type="Pfam" id="PF00005">
    <property type="entry name" value="ABC_tran"/>
    <property type="match status" value="1"/>
</dbReference>
<dbReference type="AlphaFoldDB" id="A0A1G7K858"/>
<dbReference type="PANTHER" id="PTHR42781">
    <property type="entry name" value="SPERMIDINE/PUTRESCINE IMPORT ATP-BINDING PROTEIN POTA"/>
    <property type="match status" value="1"/>
</dbReference>
<dbReference type="SUPFAM" id="SSF50331">
    <property type="entry name" value="MOP-like"/>
    <property type="match status" value="1"/>
</dbReference>
<dbReference type="InterPro" id="IPR017871">
    <property type="entry name" value="ABC_transporter-like_CS"/>
</dbReference>
<name>A0A1G7K858_9RHOB</name>
<sequence length="366" mass="40017">MQPQKDFHSDIAVTGSPASAPERAVKLSARGLSRYYGETVALDRVDLDVHEGEFLTLLGPSGSGKTTLLQTICGLNKPSRGQLFIDGKDHTWTQPEKRGIGVVFQNYALFPHLTVSENIAYPLKVRGMAPREITQRTGRALETVGLGHAGNRFPNELSGGQQQRVALARCLVYDPSIILMDEPLSALDRKLREQMQMEIKRIHRETDTTIIFVTHDQEEALALSERICLMRDGRIVQLGTPREMYESPKSAFVADFIGISNIFEGEVSDAGLSCSDGTLPLPDAHESGSKGYLVLRPETMELTTDGPIGGTVTDTIYAGAETRLLVTTGSGKEVILRHRAGPAPRIGAPVRLGWDRNAAQFLTRAV</sequence>
<protein>
    <submittedName>
        <fullName evidence="5">Putative spermidine/putrescine transport system ATP-binding protein</fullName>
    </submittedName>
</protein>
<evidence type="ECO:0000256" key="1">
    <source>
        <dbReference type="ARBA" id="ARBA00022448"/>
    </source>
</evidence>
<evidence type="ECO:0000313" key="6">
    <source>
        <dbReference type="Proteomes" id="UP000198994"/>
    </source>
</evidence>